<dbReference type="Gene3D" id="3.40.50.300">
    <property type="entry name" value="P-loop containing nucleotide triphosphate hydrolases"/>
    <property type="match status" value="1"/>
</dbReference>
<comment type="similarity">
    <text evidence="1">Belongs to the ABC transporter superfamily.</text>
</comment>
<dbReference type="RefSeq" id="WP_338538846.1">
    <property type="nucleotide sequence ID" value="NZ_CP104874.1"/>
</dbReference>
<reference evidence="5 6" key="1">
    <citation type="submission" date="2022-09" db="EMBL/GenBank/DDBJ databases">
        <title>Complete genome sequence of Janibacter terrae strain COS04-44, PCL-degrading bacteria isolated from oil spilled coast.</title>
        <authorList>
            <person name="Park H."/>
            <person name="Kim J.Y."/>
            <person name="An S.H."/>
            <person name="Lee C.M."/>
            <person name="Weon H.-Y."/>
        </authorList>
    </citation>
    <scope>NUCLEOTIDE SEQUENCE [LARGE SCALE GENOMIC DNA]</scope>
    <source>
        <strain evidence="5 6">COS04-44</strain>
    </source>
</reference>
<keyword evidence="2" id="KW-0813">Transport</keyword>
<organism evidence="5 6">
    <name type="scientific">Janibacter terrae</name>
    <dbReference type="NCBI Taxonomy" id="103817"/>
    <lineage>
        <taxon>Bacteria</taxon>
        <taxon>Bacillati</taxon>
        <taxon>Actinomycetota</taxon>
        <taxon>Actinomycetes</taxon>
        <taxon>Micrococcales</taxon>
        <taxon>Intrasporangiaceae</taxon>
        <taxon>Janibacter</taxon>
    </lineage>
</organism>
<dbReference type="Proteomes" id="UP001381003">
    <property type="component" value="Chromosome"/>
</dbReference>
<dbReference type="PANTHER" id="PTHR43776">
    <property type="entry name" value="TRANSPORT ATP-BINDING PROTEIN"/>
    <property type="match status" value="1"/>
</dbReference>
<keyword evidence="4" id="KW-0067">ATP-binding</keyword>
<evidence type="ECO:0000256" key="1">
    <source>
        <dbReference type="ARBA" id="ARBA00005417"/>
    </source>
</evidence>
<keyword evidence="3" id="KW-0547">Nucleotide-binding</keyword>
<evidence type="ECO:0000256" key="2">
    <source>
        <dbReference type="ARBA" id="ARBA00022448"/>
    </source>
</evidence>
<evidence type="ECO:0008006" key="7">
    <source>
        <dbReference type="Google" id="ProtNLM"/>
    </source>
</evidence>
<protein>
    <recommendedName>
        <fullName evidence="7">ABC transporter domain-containing protein</fullName>
    </recommendedName>
</protein>
<sequence>MAGRPLVAVGLEPDKVKGPLSEGVFSGGACQRIAIAIARTLALEPALLVRDEGFAALDVSVPAQVLNLLQDVKKRIGLTILTGTRPSSGCEHSN</sequence>
<dbReference type="PANTHER" id="PTHR43776:SF7">
    <property type="entry name" value="D,D-DIPEPTIDE TRANSPORT ATP-BINDING PROTEIN DDPF-RELATED"/>
    <property type="match status" value="1"/>
</dbReference>
<evidence type="ECO:0000313" key="5">
    <source>
        <dbReference type="EMBL" id="WWF06172.1"/>
    </source>
</evidence>
<dbReference type="EMBL" id="CP104874">
    <property type="protein sequence ID" value="WWF06172.1"/>
    <property type="molecule type" value="Genomic_DNA"/>
</dbReference>
<evidence type="ECO:0000313" key="6">
    <source>
        <dbReference type="Proteomes" id="UP001381003"/>
    </source>
</evidence>
<dbReference type="SUPFAM" id="SSF52540">
    <property type="entry name" value="P-loop containing nucleoside triphosphate hydrolases"/>
    <property type="match status" value="1"/>
</dbReference>
<accession>A0ABZ2FFS1</accession>
<keyword evidence="6" id="KW-1185">Reference proteome</keyword>
<dbReference type="InterPro" id="IPR027417">
    <property type="entry name" value="P-loop_NTPase"/>
</dbReference>
<dbReference type="InterPro" id="IPR050319">
    <property type="entry name" value="ABC_transp_ATP-bind"/>
</dbReference>
<gene>
    <name evidence="5" type="ORF">N5P18_04685</name>
</gene>
<proteinExistence type="inferred from homology"/>
<evidence type="ECO:0000256" key="3">
    <source>
        <dbReference type="ARBA" id="ARBA00022741"/>
    </source>
</evidence>
<evidence type="ECO:0000256" key="4">
    <source>
        <dbReference type="ARBA" id="ARBA00022840"/>
    </source>
</evidence>
<name>A0ABZ2FFS1_9MICO</name>